<dbReference type="EMBL" id="FNUC01000004">
    <property type="protein sequence ID" value="SEF18850.1"/>
    <property type="molecule type" value="Genomic_DNA"/>
</dbReference>
<dbReference type="Gene3D" id="1.10.260.40">
    <property type="entry name" value="lambda repressor-like DNA-binding domains"/>
    <property type="match status" value="1"/>
</dbReference>
<dbReference type="GO" id="GO:0003700">
    <property type="term" value="F:DNA-binding transcription factor activity"/>
    <property type="evidence" value="ECO:0007669"/>
    <property type="project" value="TreeGrafter"/>
</dbReference>
<evidence type="ECO:0000313" key="6">
    <source>
        <dbReference type="Proteomes" id="UP000181980"/>
    </source>
</evidence>
<dbReference type="InterPro" id="IPR028082">
    <property type="entry name" value="Peripla_BP_I"/>
</dbReference>
<dbReference type="InterPro" id="IPR046335">
    <property type="entry name" value="LacI/GalR-like_sensor"/>
</dbReference>
<dbReference type="GO" id="GO:0000976">
    <property type="term" value="F:transcription cis-regulatory region binding"/>
    <property type="evidence" value="ECO:0007669"/>
    <property type="project" value="TreeGrafter"/>
</dbReference>
<dbReference type="Gene3D" id="3.40.50.2300">
    <property type="match status" value="2"/>
</dbReference>
<keyword evidence="2" id="KW-0238">DNA-binding</keyword>
<evidence type="ECO:0000256" key="3">
    <source>
        <dbReference type="ARBA" id="ARBA00023163"/>
    </source>
</evidence>
<evidence type="ECO:0000313" key="5">
    <source>
        <dbReference type="EMBL" id="SEF18850.1"/>
    </source>
</evidence>
<organism evidence="5 6">
    <name type="scientific">Jiangella alba</name>
    <dbReference type="NCBI Taxonomy" id="561176"/>
    <lineage>
        <taxon>Bacteria</taxon>
        <taxon>Bacillati</taxon>
        <taxon>Actinomycetota</taxon>
        <taxon>Actinomycetes</taxon>
        <taxon>Jiangellales</taxon>
        <taxon>Jiangellaceae</taxon>
        <taxon>Jiangella</taxon>
    </lineage>
</organism>
<dbReference type="PROSITE" id="PS50932">
    <property type="entry name" value="HTH_LACI_2"/>
    <property type="match status" value="1"/>
</dbReference>
<keyword evidence="1" id="KW-0805">Transcription regulation</keyword>
<accession>A0A1H5PYB7</accession>
<dbReference type="SUPFAM" id="SSF47413">
    <property type="entry name" value="lambda repressor-like DNA-binding domains"/>
    <property type="match status" value="1"/>
</dbReference>
<dbReference type="Proteomes" id="UP000181980">
    <property type="component" value="Unassembled WGS sequence"/>
</dbReference>
<dbReference type="SMART" id="SM00354">
    <property type="entry name" value="HTH_LACI"/>
    <property type="match status" value="1"/>
</dbReference>
<dbReference type="PANTHER" id="PTHR30146:SF147">
    <property type="entry name" value="HTH-TYPE TRANSCRIPTIONAL REGULATOR DEGA"/>
    <property type="match status" value="1"/>
</dbReference>
<dbReference type="Pfam" id="PF13377">
    <property type="entry name" value="Peripla_BP_3"/>
    <property type="match status" value="1"/>
</dbReference>
<dbReference type="Pfam" id="PF00356">
    <property type="entry name" value="LacI"/>
    <property type="match status" value="1"/>
</dbReference>
<gene>
    <name evidence="5" type="ORF">SAMN04488561_6921</name>
</gene>
<keyword evidence="6" id="KW-1185">Reference proteome</keyword>
<proteinExistence type="predicted"/>
<dbReference type="CDD" id="cd06267">
    <property type="entry name" value="PBP1_LacI_sugar_binding-like"/>
    <property type="match status" value="1"/>
</dbReference>
<dbReference type="CDD" id="cd01392">
    <property type="entry name" value="HTH_LacI"/>
    <property type="match status" value="1"/>
</dbReference>
<dbReference type="InterPro" id="IPR010982">
    <property type="entry name" value="Lambda_DNA-bd_dom_sf"/>
</dbReference>
<sequence length="336" mass="35021">MTGERSKRVTIYSIAQECGVSASTVSRAFTRPDIVNDDVRERIHAVARRLGYQPNKAARGLATGRAGMVGLLVPDITNPFFPPLVRAIQKAASVQDWSVLLLDADEVAHEETELVEQVRAQVDGLIVASPRSPDADLEATLGDLPAVIVNRVVAGRPSVVCDNSAALTAAGQHLHQLGHRRFALLRGPEASWAARQRAEAIRAWALAAGVELVELGDFAASYEGGREAAPALLGSDATAAFAFDDLMACGVLAGLAEAGRSVPDDHSLVGCDDVLLAQTVTPSLTTVTAPVGELGSTAIALLRAAMRGDDAREVRLDGTLSLRASTGAVPAGVVSG</sequence>
<keyword evidence="3" id="KW-0804">Transcription</keyword>
<name>A0A1H5PYB7_9ACTN</name>
<dbReference type="PANTHER" id="PTHR30146">
    <property type="entry name" value="LACI-RELATED TRANSCRIPTIONAL REPRESSOR"/>
    <property type="match status" value="1"/>
</dbReference>
<dbReference type="STRING" id="561176.SAMN04488561_6921"/>
<reference evidence="6" key="1">
    <citation type="submission" date="2016-10" db="EMBL/GenBank/DDBJ databases">
        <authorList>
            <person name="Varghese N."/>
            <person name="Submissions S."/>
        </authorList>
    </citation>
    <scope>NUCLEOTIDE SEQUENCE [LARGE SCALE GENOMIC DNA]</scope>
    <source>
        <strain evidence="6">DSM 45237</strain>
    </source>
</reference>
<feature type="domain" description="HTH lacI-type" evidence="4">
    <location>
        <begin position="9"/>
        <end position="63"/>
    </location>
</feature>
<dbReference type="InterPro" id="IPR000843">
    <property type="entry name" value="HTH_LacI"/>
</dbReference>
<dbReference type="AlphaFoldDB" id="A0A1H5PYB7"/>
<dbReference type="SUPFAM" id="SSF53822">
    <property type="entry name" value="Periplasmic binding protein-like I"/>
    <property type="match status" value="1"/>
</dbReference>
<evidence type="ECO:0000259" key="4">
    <source>
        <dbReference type="PROSITE" id="PS50932"/>
    </source>
</evidence>
<protein>
    <submittedName>
        <fullName evidence="5">Transcriptional regulator, LacI family</fullName>
    </submittedName>
</protein>
<evidence type="ECO:0000256" key="2">
    <source>
        <dbReference type="ARBA" id="ARBA00023125"/>
    </source>
</evidence>
<evidence type="ECO:0000256" key="1">
    <source>
        <dbReference type="ARBA" id="ARBA00023015"/>
    </source>
</evidence>